<evidence type="ECO:0000313" key="3">
    <source>
        <dbReference type="Proteomes" id="UP000694856"/>
    </source>
</evidence>
<dbReference type="Pfam" id="PF05348">
    <property type="entry name" value="UMP1"/>
    <property type="match status" value="1"/>
</dbReference>
<comment type="similarity">
    <text evidence="2">Belongs to the POMP/UMP1 family.</text>
</comment>
<gene>
    <name evidence="4" type="primary">LOC116669153</name>
</gene>
<dbReference type="RefSeq" id="XP_032353930.1">
    <property type="nucleotide sequence ID" value="XM_032498039.1"/>
</dbReference>
<dbReference type="Proteomes" id="UP000694856">
    <property type="component" value="Chromosome 16"/>
</dbReference>
<dbReference type="GeneID" id="116669153"/>
<organism evidence="3 4">
    <name type="scientific">Camelus ferus</name>
    <name type="common">Wild bactrian camel</name>
    <name type="synonym">Camelus bactrianus ferus</name>
    <dbReference type="NCBI Taxonomy" id="419612"/>
    <lineage>
        <taxon>Eukaryota</taxon>
        <taxon>Metazoa</taxon>
        <taxon>Chordata</taxon>
        <taxon>Craniata</taxon>
        <taxon>Vertebrata</taxon>
        <taxon>Euteleostomi</taxon>
        <taxon>Mammalia</taxon>
        <taxon>Eutheria</taxon>
        <taxon>Laurasiatheria</taxon>
        <taxon>Artiodactyla</taxon>
        <taxon>Tylopoda</taxon>
        <taxon>Camelidae</taxon>
        <taxon>Camelus</taxon>
    </lineage>
</organism>
<protein>
    <submittedName>
        <fullName evidence="4">LOW QUALITY PROTEIN: proteasome maturation protein-like</fullName>
    </submittedName>
</protein>
<dbReference type="InterPro" id="IPR008012">
    <property type="entry name" value="Ump1"/>
</dbReference>
<evidence type="ECO:0000256" key="2">
    <source>
        <dbReference type="ARBA" id="ARBA00043974"/>
    </source>
</evidence>
<name>A0A8B8UIJ6_CAMFR</name>
<dbReference type="PANTHER" id="PTHR12828">
    <property type="entry name" value="PROTEASOME MATURATION PROTEIN UMP1"/>
    <property type="match status" value="1"/>
</dbReference>
<accession>A0A8B8UIJ6</accession>
<evidence type="ECO:0000313" key="4">
    <source>
        <dbReference type="RefSeq" id="XP_032353930.1"/>
    </source>
</evidence>
<dbReference type="GO" id="GO:0043248">
    <property type="term" value="P:proteasome assembly"/>
    <property type="evidence" value="ECO:0007669"/>
    <property type="project" value="InterPro"/>
</dbReference>
<reference evidence="4" key="1">
    <citation type="submission" date="2025-08" db="UniProtKB">
        <authorList>
            <consortium name="RefSeq"/>
        </authorList>
    </citation>
    <scope>IDENTIFICATION</scope>
    <source>
        <tissue evidence="4">Ear skin</tissue>
    </source>
</reference>
<evidence type="ECO:0000256" key="1">
    <source>
        <dbReference type="ARBA" id="ARBA00023186"/>
    </source>
</evidence>
<dbReference type="GO" id="GO:0005634">
    <property type="term" value="C:nucleus"/>
    <property type="evidence" value="ECO:0007669"/>
    <property type="project" value="TreeGrafter"/>
</dbReference>
<dbReference type="PANTHER" id="PTHR12828:SF3">
    <property type="entry name" value="PROTEASOME MATURATION PROTEIN"/>
    <property type="match status" value="1"/>
</dbReference>
<proteinExistence type="inferred from homology"/>
<dbReference type="KEGG" id="cfr:116669153"/>
<keyword evidence="3" id="KW-1185">Reference proteome</keyword>
<dbReference type="GO" id="GO:0005737">
    <property type="term" value="C:cytoplasm"/>
    <property type="evidence" value="ECO:0007669"/>
    <property type="project" value="TreeGrafter"/>
</dbReference>
<dbReference type="AlphaFoldDB" id="A0A8B8UIJ6"/>
<keyword evidence="1" id="KW-0143">Chaperone</keyword>
<sequence length="172" mass="19315">EAVQSEWKVKAGGLGAQLKDSIPVPELSATGPSESHDLLQEDFSSGKNELLPVRHPLALSDKNFQLNQEKSEFFPTLRNKQGLFTLLKLQMEFKAMRQALRLPFHPSSDLSLGILRGNDETVGLEDIFNDTSHSELMGELHLTVEYKLSLLGFSVLFMKIEGMHLVYICFLL</sequence>
<feature type="non-terminal residue" evidence="4">
    <location>
        <position position="1"/>
    </location>
</feature>